<dbReference type="Pfam" id="PF16486">
    <property type="entry name" value="ArgoN"/>
    <property type="match status" value="1"/>
</dbReference>
<dbReference type="PANTHER" id="PTHR22891">
    <property type="entry name" value="EUKARYOTIC TRANSLATION INITIATION FACTOR 2C"/>
    <property type="match status" value="1"/>
</dbReference>
<dbReference type="Pfam" id="PF02170">
    <property type="entry name" value="PAZ"/>
    <property type="match status" value="1"/>
</dbReference>
<feature type="region of interest" description="Disordered" evidence="2">
    <location>
        <begin position="1"/>
        <end position="51"/>
    </location>
</feature>
<dbReference type="Gene3D" id="2.170.260.10">
    <property type="entry name" value="paz domain"/>
    <property type="match status" value="1"/>
</dbReference>
<evidence type="ECO:0000256" key="1">
    <source>
        <dbReference type="RuleBase" id="RU361178"/>
    </source>
</evidence>
<dbReference type="InterPro" id="IPR014811">
    <property type="entry name" value="ArgoL1"/>
</dbReference>
<feature type="domain" description="Piwi" evidence="4">
    <location>
        <begin position="602"/>
        <end position="765"/>
    </location>
</feature>
<accession>A0A1E1XQS0</accession>
<feature type="non-terminal residue" evidence="5">
    <location>
        <position position="765"/>
    </location>
</feature>
<keyword evidence="5" id="KW-0648">Protein biosynthesis</keyword>
<dbReference type="SUPFAM" id="SSF53098">
    <property type="entry name" value="Ribonuclease H-like"/>
    <property type="match status" value="1"/>
</dbReference>
<dbReference type="InterPro" id="IPR003165">
    <property type="entry name" value="Piwi"/>
</dbReference>
<dbReference type="GO" id="GO:0003743">
    <property type="term" value="F:translation initiation factor activity"/>
    <property type="evidence" value="ECO:0007669"/>
    <property type="project" value="UniProtKB-KW"/>
</dbReference>
<feature type="compositionally biased region" description="Basic and acidic residues" evidence="2">
    <location>
        <begin position="14"/>
        <end position="24"/>
    </location>
</feature>
<dbReference type="InterPro" id="IPR032474">
    <property type="entry name" value="Argonaute_N"/>
</dbReference>
<dbReference type="SMART" id="SM01163">
    <property type="entry name" value="DUF1785"/>
    <property type="match status" value="1"/>
</dbReference>
<name>A0A1E1XQS0_AMBSC</name>
<dbReference type="Gene3D" id="3.30.420.10">
    <property type="entry name" value="Ribonuclease H-like superfamily/Ribonuclease H"/>
    <property type="match status" value="1"/>
</dbReference>
<reference evidence="5" key="2">
    <citation type="journal article" date="2017" name="Front. Cell. Infect. Microbiol.">
        <title>Analysis of the Salivary Gland Transcriptome of Unfed and Partially Fed Amblyomma sculptum Ticks and Descriptive Proteome of the Saliva.</title>
        <authorList>
            <person name="Esteves E."/>
            <person name="Maruyama S.R."/>
            <person name="Kawahara R."/>
            <person name="Fujita A."/>
            <person name="Martins L.A."/>
            <person name="Righi A.A."/>
            <person name="Costa F.B."/>
            <person name="Palmisano G."/>
            <person name="Labruna M.B."/>
            <person name="Sa-Nunes A."/>
            <person name="Ribeiro J.M.C."/>
            <person name="Fogaca A.C."/>
        </authorList>
    </citation>
    <scope>NUCLEOTIDE SEQUENCE</scope>
</reference>
<feature type="region of interest" description="Disordered" evidence="2">
    <location>
        <begin position="94"/>
        <end position="115"/>
    </location>
</feature>
<dbReference type="SUPFAM" id="SSF101690">
    <property type="entry name" value="PAZ domain"/>
    <property type="match status" value="1"/>
</dbReference>
<dbReference type="CDD" id="cd02846">
    <property type="entry name" value="PAZ_argonaute_like"/>
    <property type="match status" value="1"/>
</dbReference>
<feature type="non-terminal residue" evidence="5">
    <location>
        <position position="1"/>
    </location>
</feature>
<reference evidence="5" key="1">
    <citation type="submission" date="2016-09" db="EMBL/GenBank/DDBJ databases">
        <authorList>
            <person name="Capua I."/>
            <person name="De Benedictis P."/>
            <person name="Joannis T."/>
            <person name="Lombin L.H."/>
            <person name="Cattoli G."/>
        </authorList>
    </citation>
    <scope>NUCLEOTIDE SEQUENCE</scope>
</reference>
<evidence type="ECO:0000259" key="3">
    <source>
        <dbReference type="PROSITE" id="PS50821"/>
    </source>
</evidence>
<feature type="compositionally biased region" description="Polar residues" evidence="2">
    <location>
        <begin position="97"/>
        <end position="109"/>
    </location>
</feature>
<dbReference type="Pfam" id="PF02171">
    <property type="entry name" value="Piwi"/>
    <property type="match status" value="1"/>
</dbReference>
<dbReference type="InterPro" id="IPR036085">
    <property type="entry name" value="PAZ_dom_sf"/>
</dbReference>
<protein>
    <submittedName>
        <fullName evidence="5">Putative translation initiation factor 2c</fullName>
    </submittedName>
</protein>
<dbReference type="Pfam" id="PF08699">
    <property type="entry name" value="ArgoL1"/>
    <property type="match status" value="1"/>
</dbReference>
<comment type="similarity">
    <text evidence="1">Belongs to the argonaute family.</text>
</comment>
<dbReference type="PROSITE" id="PS50821">
    <property type="entry name" value="PAZ"/>
    <property type="match status" value="1"/>
</dbReference>
<evidence type="ECO:0000259" key="4">
    <source>
        <dbReference type="PROSITE" id="PS50822"/>
    </source>
</evidence>
<feature type="compositionally biased region" description="Basic residues" evidence="2">
    <location>
        <begin position="1"/>
        <end position="13"/>
    </location>
</feature>
<evidence type="ECO:0000313" key="5">
    <source>
        <dbReference type="EMBL" id="JAU01658.1"/>
    </source>
</evidence>
<dbReference type="InterPro" id="IPR003100">
    <property type="entry name" value="PAZ_dom"/>
</dbReference>
<dbReference type="SMART" id="SM00950">
    <property type="entry name" value="Piwi"/>
    <property type="match status" value="1"/>
</dbReference>
<dbReference type="InterPro" id="IPR036397">
    <property type="entry name" value="RNaseH_sf"/>
</dbReference>
<sequence length="765" mass="84962">GGGRGRGRRRQKSAPKDKHPRESQESSMQRRSVETEQTADTQRGGAGNQEANHAAMVPNAASSATPVAAQQPVRQPDGAAARETLGMGAVRKALPATSPTSGVPQQTAQFPRRSGYGRLGTPVNLLTNHFAMKLPRGNVFHYDVSIRSSPKEEATVPVEQPVCLSSRINREVIKTLVDNHSEMLQNQPVFDGRKNLYSREELPFRERKFEVQFDGDGRKRKFNVTVKYAATVSMDALHDVYKKHSAVPQEAIQALDIIVRYGPSIKFTPVGRSIFTGPPKDIPYLGSGCKAWYGYYTSVRPAQSMCMLNVDRAVAAFYEAIPVTDFMAKLFSELARTKFTFTSSSQLTASQCEALSNELKDLKVETSHLTYARHYRVVGVTLKSAEELRFELPDNDTKTVAEYFRTNYSNCMKFPNLPCIQSGTLQRPVYLPLEACRIVGEQPYRKKLTDSMTAQMNNHTRHPPEDRFASISESVGKVLEESAPYLKRFDITVDNKATKVPGRVLDPPSLVFNGKNLSRAAGRWNAAGIRLLEAKPFQKWAILVVDGRYSQVVSNLIQELKKAAQSFGMRVNDPVCDSVCIGVDRRDILQALRDLKKRDVELVVVVLGGRTPPYADIKEAAEVQVGIRTQCIVERNARSTTSALYLNILMKINAKLGGINNGLLREDKPGVLKPLAMIIGADVTHPAPGDRTRPSIAACVASMDDHPAKYRAAIRVQIQEQEAVARVEIIEDLKGMVKELLAAFRQANNRHRKPDQIIFYRDGVS</sequence>
<organism evidence="5">
    <name type="scientific">Amblyomma sculptum</name>
    <name type="common">Tick</name>
    <dbReference type="NCBI Taxonomy" id="1581419"/>
    <lineage>
        <taxon>Eukaryota</taxon>
        <taxon>Metazoa</taxon>
        <taxon>Ecdysozoa</taxon>
        <taxon>Arthropoda</taxon>
        <taxon>Chelicerata</taxon>
        <taxon>Arachnida</taxon>
        <taxon>Acari</taxon>
        <taxon>Parasitiformes</taxon>
        <taxon>Ixodida</taxon>
        <taxon>Ixodoidea</taxon>
        <taxon>Ixodidae</taxon>
        <taxon>Amblyomminae</taxon>
        <taxon>Amblyomma</taxon>
    </lineage>
</organism>
<dbReference type="EMBL" id="GFAA01001777">
    <property type="protein sequence ID" value="JAU01658.1"/>
    <property type="molecule type" value="mRNA"/>
</dbReference>
<dbReference type="PROSITE" id="PS50822">
    <property type="entry name" value="PIWI"/>
    <property type="match status" value="1"/>
</dbReference>
<dbReference type="Gene3D" id="3.40.50.2300">
    <property type="match status" value="1"/>
</dbReference>
<dbReference type="InterPro" id="IPR012337">
    <property type="entry name" value="RNaseH-like_sf"/>
</dbReference>
<dbReference type="InterPro" id="IPR032472">
    <property type="entry name" value="ArgoL2"/>
</dbReference>
<evidence type="ECO:0000256" key="2">
    <source>
        <dbReference type="SAM" id="MobiDB-lite"/>
    </source>
</evidence>
<dbReference type="GO" id="GO:0003723">
    <property type="term" value="F:RNA binding"/>
    <property type="evidence" value="ECO:0007669"/>
    <property type="project" value="InterPro"/>
</dbReference>
<dbReference type="Pfam" id="PF16488">
    <property type="entry name" value="ArgoL2"/>
    <property type="match status" value="1"/>
</dbReference>
<dbReference type="AlphaFoldDB" id="A0A1E1XQS0"/>
<proteinExistence type="evidence at transcript level"/>
<dbReference type="SMART" id="SM00949">
    <property type="entry name" value="PAZ"/>
    <property type="match status" value="1"/>
</dbReference>
<dbReference type="GO" id="GO:0034587">
    <property type="term" value="P:piRNA processing"/>
    <property type="evidence" value="ECO:0007669"/>
    <property type="project" value="UniProtKB-ARBA"/>
</dbReference>
<keyword evidence="5" id="KW-0396">Initiation factor</keyword>
<feature type="domain" description="PAZ" evidence="3">
    <location>
        <begin position="322"/>
        <end position="440"/>
    </location>
</feature>